<comment type="caution">
    <text evidence="7">The sequence shown here is derived from an EMBL/GenBank/DDBJ whole genome shotgun (WGS) entry which is preliminary data.</text>
</comment>
<evidence type="ECO:0000256" key="2">
    <source>
        <dbReference type="ARBA" id="ARBA00023002"/>
    </source>
</evidence>
<dbReference type="SUPFAM" id="SSF52283">
    <property type="entry name" value="Formate/glycerate dehydrogenase catalytic domain-like"/>
    <property type="match status" value="1"/>
</dbReference>
<dbReference type="FunFam" id="3.40.50.720:FF:000213">
    <property type="entry name" value="Putative 2-hydroxyacid dehydrogenase"/>
    <property type="match status" value="1"/>
</dbReference>
<dbReference type="PANTHER" id="PTHR10996">
    <property type="entry name" value="2-HYDROXYACID DEHYDROGENASE-RELATED"/>
    <property type="match status" value="1"/>
</dbReference>
<dbReference type="GO" id="GO:0051287">
    <property type="term" value="F:NAD binding"/>
    <property type="evidence" value="ECO:0007669"/>
    <property type="project" value="InterPro"/>
</dbReference>
<name>A0AA41Z6S1_9SPHN</name>
<evidence type="ECO:0000259" key="6">
    <source>
        <dbReference type="Pfam" id="PF02826"/>
    </source>
</evidence>
<dbReference type="CDD" id="cd12156">
    <property type="entry name" value="HPPR"/>
    <property type="match status" value="1"/>
</dbReference>
<reference evidence="7" key="1">
    <citation type="submission" date="2022-06" db="EMBL/GenBank/DDBJ databases">
        <title>Sphingomonas sp. nov. isolated from rhizosphere soil of tomato.</title>
        <authorList>
            <person name="Dong H."/>
            <person name="Gao R."/>
        </authorList>
    </citation>
    <scope>NUCLEOTIDE SEQUENCE</scope>
    <source>
        <strain evidence="7">MMSM24</strain>
    </source>
</reference>
<dbReference type="InterPro" id="IPR036291">
    <property type="entry name" value="NAD(P)-bd_dom_sf"/>
</dbReference>
<feature type="domain" description="D-isomer specific 2-hydroxyacid dehydrogenase NAD-binding" evidence="6">
    <location>
        <begin position="110"/>
        <end position="280"/>
    </location>
</feature>
<proteinExistence type="inferred from homology"/>
<dbReference type="PANTHER" id="PTHR10996:SF178">
    <property type="entry name" value="2-HYDROXYACID DEHYDROGENASE YGL185C-RELATED"/>
    <property type="match status" value="1"/>
</dbReference>
<dbReference type="InterPro" id="IPR050223">
    <property type="entry name" value="D-isomer_2-hydroxyacid_DH"/>
</dbReference>
<dbReference type="InterPro" id="IPR006140">
    <property type="entry name" value="D-isomer_DH_NAD-bd"/>
</dbReference>
<dbReference type="Pfam" id="PF00389">
    <property type="entry name" value="2-Hacid_dh"/>
    <property type="match status" value="1"/>
</dbReference>
<evidence type="ECO:0000256" key="3">
    <source>
        <dbReference type="ARBA" id="ARBA00023027"/>
    </source>
</evidence>
<evidence type="ECO:0000256" key="4">
    <source>
        <dbReference type="RuleBase" id="RU003719"/>
    </source>
</evidence>
<keyword evidence="2 4" id="KW-0560">Oxidoreductase</keyword>
<keyword evidence="1" id="KW-0521">NADP</keyword>
<dbReference type="RefSeq" id="WP_265267980.1">
    <property type="nucleotide sequence ID" value="NZ_JANFAV010000002.1"/>
</dbReference>
<evidence type="ECO:0000259" key="5">
    <source>
        <dbReference type="Pfam" id="PF00389"/>
    </source>
</evidence>
<organism evidence="7 8">
    <name type="scientific">Sphingomonas lycopersici</name>
    <dbReference type="NCBI Taxonomy" id="2951807"/>
    <lineage>
        <taxon>Bacteria</taxon>
        <taxon>Pseudomonadati</taxon>
        <taxon>Pseudomonadota</taxon>
        <taxon>Alphaproteobacteria</taxon>
        <taxon>Sphingomonadales</taxon>
        <taxon>Sphingomonadaceae</taxon>
        <taxon>Sphingomonas</taxon>
    </lineage>
</organism>
<dbReference type="GO" id="GO:0030267">
    <property type="term" value="F:glyoxylate reductase (NADPH) activity"/>
    <property type="evidence" value="ECO:0007669"/>
    <property type="project" value="TreeGrafter"/>
</dbReference>
<dbReference type="Gene3D" id="3.40.50.720">
    <property type="entry name" value="NAD(P)-binding Rossmann-like Domain"/>
    <property type="match status" value="2"/>
</dbReference>
<dbReference type="Pfam" id="PF02826">
    <property type="entry name" value="2-Hacid_dh_C"/>
    <property type="match status" value="1"/>
</dbReference>
<keyword evidence="8" id="KW-1185">Reference proteome</keyword>
<dbReference type="SUPFAM" id="SSF51735">
    <property type="entry name" value="NAD(P)-binding Rossmann-fold domains"/>
    <property type="match status" value="1"/>
</dbReference>
<keyword evidence="3" id="KW-0520">NAD</keyword>
<evidence type="ECO:0000313" key="8">
    <source>
        <dbReference type="Proteomes" id="UP001165565"/>
    </source>
</evidence>
<gene>
    <name evidence="7" type="ORF">NEE01_04120</name>
</gene>
<sequence length="313" mass="32145">MTYSILQLCPLSDALETALAARGNVKQWFALSDSARAAWLAAHANEVSAVVTGGHIGCDNALIAALPGLKLIAINGVGYDKVDLATASARGVAVTNTPDVLTDDVADLAVGLVIALLRQLPRADRFVRDGRWRDGGFPLARKVSGRRFGIVGLGRIGAAIAARLAAFGPIAYTGTQEKPVPYDFAPDPVALATHSDVLIVACAATPETRGMIDAGVLDALGADGYLVNVSRGSVVDETALIAALDTGRIAGAALDVFADEPRVPTALIASAPTLLTPHIASATVETRRAMADLVLANLDAFLAGGPLVTPVTA</sequence>
<dbReference type="GO" id="GO:0016618">
    <property type="term" value="F:hydroxypyruvate reductase [NAD(P)H] activity"/>
    <property type="evidence" value="ECO:0007669"/>
    <property type="project" value="TreeGrafter"/>
</dbReference>
<dbReference type="Proteomes" id="UP001165565">
    <property type="component" value="Unassembled WGS sequence"/>
</dbReference>
<dbReference type="AlphaFoldDB" id="A0AA41Z6S1"/>
<dbReference type="GO" id="GO:0005829">
    <property type="term" value="C:cytosol"/>
    <property type="evidence" value="ECO:0007669"/>
    <property type="project" value="TreeGrafter"/>
</dbReference>
<dbReference type="InterPro" id="IPR006139">
    <property type="entry name" value="D-isomer_2_OHA_DH_cat_dom"/>
</dbReference>
<comment type="similarity">
    <text evidence="4">Belongs to the D-isomer specific 2-hydroxyacid dehydrogenase family.</text>
</comment>
<evidence type="ECO:0000256" key="1">
    <source>
        <dbReference type="ARBA" id="ARBA00022857"/>
    </source>
</evidence>
<accession>A0AA41Z6S1</accession>
<dbReference type="EMBL" id="JANFAV010000002">
    <property type="protein sequence ID" value="MCW6533963.1"/>
    <property type="molecule type" value="Genomic_DNA"/>
</dbReference>
<feature type="domain" description="D-isomer specific 2-hydroxyacid dehydrogenase catalytic" evidence="5">
    <location>
        <begin position="34"/>
        <end position="311"/>
    </location>
</feature>
<evidence type="ECO:0000313" key="7">
    <source>
        <dbReference type="EMBL" id="MCW6533963.1"/>
    </source>
</evidence>
<protein>
    <submittedName>
        <fullName evidence="7">2-hydroxyacid dehydrogenase</fullName>
    </submittedName>
</protein>